<sequence>MSSQTYNLRERPSKVVKPPRLPRKKRVYRLKNGTISLLHTPPNLLKATQHNANLPLLKLPPELRNKIYGYVLDNVEVEIGSWRKSRIIDQASGKHIPARHSPLLLPSICRQVHNETAGLVYERCVFSFSSKPTLIAWYDDKIGKSFQLNAIRTIKTGHYFFGNGFEYEAGMFSELFPNLTTLIIAKCRILRKATRKIAKRAMRKERTGFAFSLRPQKRGLAN</sequence>
<evidence type="ECO:0000313" key="1">
    <source>
        <dbReference type="EMBL" id="KAF2266058.1"/>
    </source>
</evidence>
<comment type="caution">
    <text evidence="1">The sequence shown here is derived from an EMBL/GenBank/DDBJ whole genome shotgun (WGS) entry which is preliminary data.</text>
</comment>
<evidence type="ECO:0000313" key="2">
    <source>
        <dbReference type="Proteomes" id="UP000800093"/>
    </source>
</evidence>
<proteinExistence type="predicted"/>
<dbReference type="AlphaFoldDB" id="A0A9P4KE75"/>
<dbReference type="EMBL" id="ML986601">
    <property type="protein sequence ID" value="KAF2266058.1"/>
    <property type="molecule type" value="Genomic_DNA"/>
</dbReference>
<dbReference type="Proteomes" id="UP000800093">
    <property type="component" value="Unassembled WGS sequence"/>
</dbReference>
<keyword evidence="2" id="KW-1185">Reference proteome</keyword>
<protein>
    <submittedName>
        <fullName evidence="1">Uncharacterized protein</fullName>
    </submittedName>
</protein>
<dbReference type="OrthoDB" id="5413827at2759"/>
<reference evidence="2" key="1">
    <citation type="journal article" date="2020" name="Stud. Mycol.">
        <title>101 Dothideomycetes genomes: A test case for predicting lifestyles and emergence of pathogens.</title>
        <authorList>
            <person name="Haridas S."/>
            <person name="Albert R."/>
            <person name="Binder M."/>
            <person name="Bloem J."/>
            <person name="LaButti K."/>
            <person name="Salamov A."/>
            <person name="Andreopoulos B."/>
            <person name="Baker S."/>
            <person name="Barry K."/>
            <person name="Bills G."/>
            <person name="Bluhm B."/>
            <person name="Cannon C."/>
            <person name="Castanera R."/>
            <person name="Culley D."/>
            <person name="Daum C."/>
            <person name="Ezra D."/>
            <person name="Gonzalez J."/>
            <person name="Henrissat B."/>
            <person name="Kuo A."/>
            <person name="Liang C."/>
            <person name="Lipzen A."/>
            <person name="Lutzoni F."/>
            <person name="Magnuson J."/>
            <person name="Mondo S."/>
            <person name="Nolan M."/>
            <person name="Ohm R."/>
            <person name="Pangilinan J."/>
            <person name="Park H.-J."/>
            <person name="Ramirez L."/>
            <person name="Alfaro M."/>
            <person name="Sun H."/>
            <person name="Tritt A."/>
            <person name="Yoshinaga Y."/>
            <person name="Zwiers L.-H."/>
            <person name="Turgeon B."/>
            <person name="Goodwin S."/>
            <person name="Spatafora J."/>
            <person name="Crous P."/>
            <person name="Grigoriev I."/>
        </authorList>
    </citation>
    <scope>NUCLEOTIDE SEQUENCE [LARGE SCALE GENOMIC DNA]</scope>
    <source>
        <strain evidence="2">CBS 304.66</strain>
    </source>
</reference>
<accession>A0A9P4KE75</accession>
<gene>
    <name evidence="1" type="ORF">CC78DRAFT_567145</name>
</gene>
<dbReference type="PANTHER" id="PTHR38790">
    <property type="entry name" value="2EXR DOMAIN-CONTAINING PROTEIN-RELATED"/>
    <property type="match status" value="1"/>
</dbReference>
<name>A0A9P4KE75_9PLEO</name>
<organism evidence="1 2">
    <name type="scientific">Lojkania enalia</name>
    <dbReference type="NCBI Taxonomy" id="147567"/>
    <lineage>
        <taxon>Eukaryota</taxon>
        <taxon>Fungi</taxon>
        <taxon>Dikarya</taxon>
        <taxon>Ascomycota</taxon>
        <taxon>Pezizomycotina</taxon>
        <taxon>Dothideomycetes</taxon>
        <taxon>Pleosporomycetidae</taxon>
        <taxon>Pleosporales</taxon>
        <taxon>Pleosporales incertae sedis</taxon>
        <taxon>Lojkania</taxon>
    </lineage>
</organism>